<dbReference type="EMBL" id="CP000355">
    <property type="protein sequence ID" value="ABF13189.1"/>
    <property type="molecule type" value="Genomic_DNA"/>
</dbReference>
<gene>
    <name evidence="2" type="ordered locus">Rmet_6330</name>
</gene>
<sequence>MVSTLAPSVTSNGRTISYARSCKVDGSGKPSIERATVFEGTTVTVHPKQINDGTRVIANVVAVNTRLRKMDKVEQGGCYIELPDVDSASAESHFNLASGKSESMSLSGSNGASLKVTVQLP</sequence>
<dbReference type="KEGG" id="rme:Rmet_6330"/>
<geneLocation type="plasmid" evidence="2 3">
    <name>pMOL28</name>
</geneLocation>
<protein>
    <submittedName>
        <fullName evidence="2">Uncharacterized protein</fullName>
    </submittedName>
</protein>
<organism evidence="2 3">
    <name type="scientific">Cupriavidus metallidurans (strain ATCC 43123 / DSM 2839 / NBRC 102507 / CH34)</name>
    <name type="common">Ralstonia metallidurans</name>
    <dbReference type="NCBI Taxonomy" id="266264"/>
    <lineage>
        <taxon>Bacteria</taxon>
        <taxon>Pseudomonadati</taxon>
        <taxon>Pseudomonadota</taxon>
        <taxon>Betaproteobacteria</taxon>
        <taxon>Burkholderiales</taxon>
        <taxon>Burkholderiaceae</taxon>
        <taxon>Cupriavidus</taxon>
    </lineage>
</organism>
<dbReference type="AlphaFoldDB" id="Q1L9I7"/>
<dbReference type="HOGENOM" id="CLU_2036078_0_0_4"/>
<feature type="compositionally biased region" description="Low complexity" evidence="1">
    <location>
        <begin position="99"/>
        <end position="114"/>
    </location>
</feature>
<evidence type="ECO:0000313" key="2">
    <source>
        <dbReference type="EMBL" id="ABF13189.1"/>
    </source>
</evidence>
<reference evidence="3" key="1">
    <citation type="journal article" date="2010" name="PLoS ONE">
        <title>The complete genome sequence of Cupriavidus metallidurans strain CH34, a master survivalist in harsh and anthropogenic environments.</title>
        <authorList>
            <person name="Janssen P.J."/>
            <person name="Van Houdt R."/>
            <person name="Moors H."/>
            <person name="Monsieurs P."/>
            <person name="Morin N."/>
            <person name="Michaux A."/>
            <person name="Benotmane M.A."/>
            <person name="Leys N."/>
            <person name="Vallaeys T."/>
            <person name="Lapidus A."/>
            <person name="Monchy S."/>
            <person name="Medigue C."/>
            <person name="Taghavi S."/>
            <person name="McCorkle S."/>
            <person name="Dunn J."/>
            <person name="van der Lelie D."/>
            <person name="Mergeay M."/>
        </authorList>
    </citation>
    <scope>NUCLEOTIDE SEQUENCE [LARGE SCALE GENOMIC DNA]</scope>
    <source>
        <strain evidence="3">ATCC 43123 / DSM 2839 / NBRC 102507 / CH34</strain>
    </source>
</reference>
<evidence type="ECO:0000313" key="3">
    <source>
        <dbReference type="Proteomes" id="UP000002429"/>
    </source>
</evidence>
<evidence type="ECO:0000256" key="1">
    <source>
        <dbReference type="SAM" id="MobiDB-lite"/>
    </source>
</evidence>
<keyword evidence="3" id="KW-1185">Reference proteome</keyword>
<dbReference type="Proteomes" id="UP000002429">
    <property type="component" value="Plasmid pMOL28"/>
</dbReference>
<name>Q1L9I7_CUPMC</name>
<keyword evidence="2" id="KW-0614">Plasmid</keyword>
<accession>Q1L9I7</accession>
<proteinExistence type="predicted"/>
<feature type="region of interest" description="Disordered" evidence="1">
    <location>
        <begin position="99"/>
        <end position="121"/>
    </location>
</feature>